<evidence type="ECO:0000313" key="10">
    <source>
        <dbReference type="EMBL" id="CAE0717929.1"/>
    </source>
</evidence>
<gene>
    <name evidence="10" type="ORF">PAUS00366_LOCUS10682</name>
</gene>
<dbReference type="InterPro" id="IPR008166">
    <property type="entry name" value="Glyco_transf_92"/>
</dbReference>
<feature type="compositionally biased region" description="Basic and acidic residues" evidence="8">
    <location>
        <begin position="98"/>
        <end position="110"/>
    </location>
</feature>
<evidence type="ECO:0000256" key="4">
    <source>
        <dbReference type="ARBA" id="ARBA00022679"/>
    </source>
</evidence>
<feature type="region of interest" description="Disordered" evidence="8">
    <location>
        <begin position="449"/>
        <end position="469"/>
    </location>
</feature>
<dbReference type="PANTHER" id="PTHR21461">
    <property type="entry name" value="GLYCOSYLTRANSFERASE FAMILY 92 PROTEIN"/>
    <property type="match status" value="1"/>
</dbReference>
<evidence type="ECO:0000256" key="7">
    <source>
        <dbReference type="ARBA" id="ARBA00023136"/>
    </source>
</evidence>
<organism evidence="10">
    <name type="scientific">Pseudo-nitzschia australis</name>
    <dbReference type="NCBI Taxonomy" id="44445"/>
    <lineage>
        <taxon>Eukaryota</taxon>
        <taxon>Sar</taxon>
        <taxon>Stramenopiles</taxon>
        <taxon>Ochrophyta</taxon>
        <taxon>Bacillariophyta</taxon>
        <taxon>Bacillariophyceae</taxon>
        <taxon>Bacillariophycidae</taxon>
        <taxon>Bacillariales</taxon>
        <taxon>Bacillariaceae</taxon>
        <taxon>Pseudo-nitzschia</taxon>
    </lineage>
</organism>
<feature type="compositionally biased region" description="Polar residues" evidence="8">
    <location>
        <begin position="454"/>
        <end position="469"/>
    </location>
</feature>
<keyword evidence="7 9" id="KW-0472">Membrane</keyword>
<comment type="subcellular location">
    <subcellularLocation>
        <location evidence="1">Membrane</location>
        <topology evidence="1">Single-pass membrane protein</topology>
    </subcellularLocation>
</comment>
<feature type="region of interest" description="Disordered" evidence="8">
    <location>
        <begin position="75"/>
        <end position="120"/>
    </location>
</feature>
<evidence type="ECO:0000256" key="5">
    <source>
        <dbReference type="ARBA" id="ARBA00022692"/>
    </source>
</evidence>
<evidence type="ECO:0000256" key="9">
    <source>
        <dbReference type="SAM" id="Phobius"/>
    </source>
</evidence>
<keyword evidence="3" id="KW-0328">Glycosyltransferase</keyword>
<feature type="region of interest" description="Disordered" evidence="8">
    <location>
        <begin position="253"/>
        <end position="272"/>
    </location>
</feature>
<evidence type="ECO:0000256" key="2">
    <source>
        <dbReference type="ARBA" id="ARBA00007647"/>
    </source>
</evidence>
<evidence type="ECO:0000256" key="6">
    <source>
        <dbReference type="ARBA" id="ARBA00022989"/>
    </source>
</evidence>
<reference evidence="10" key="1">
    <citation type="submission" date="2021-01" db="EMBL/GenBank/DDBJ databases">
        <authorList>
            <person name="Corre E."/>
            <person name="Pelletier E."/>
            <person name="Niang G."/>
            <person name="Scheremetjew M."/>
            <person name="Finn R."/>
            <person name="Kale V."/>
            <person name="Holt S."/>
            <person name="Cochrane G."/>
            <person name="Meng A."/>
            <person name="Brown T."/>
            <person name="Cohen L."/>
        </authorList>
    </citation>
    <scope>NUCLEOTIDE SEQUENCE</scope>
    <source>
        <strain evidence="10">10249 10 AB</strain>
    </source>
</reference>
<dbReference type="EMBL" id="HBIX01014619">
    <property type="protein sequence ID" value="CAE0717929.1"/>
    <property type="molecule type" value="Transcribed_RNA"/>
</dbReference>
<evidence type="ECO:0000256" key="3">
    <source>
        <dbReference type="ARBA" id="ARBA00022676"/>
    </source>
</evidence>
<keyword evidence="6 9" id="KW-1133">Transmembrane helix</keyword>
<dbReference type="GO" id="GO:0016020">
    <property type="term" value="C:membrane"/>
    <property type="evidence" value="ECO:0007669"/>
    <property type="project" value="UniProtKB-SubCell"/>
</dbReference>
<proteinExistence type="inferred from homology"/>
<feature type="transmembrane region" description="Helical" evidence="9">
    <location>
        <begin position="37"/>
        <end position="55"/>
    </location>
</feature>
<keyword evidence="4" id="KW-0808">Transferase</keyword>
<comment type="similarity">
    <text evidence="2">Belongs to the glycosyltransferase 92 family.</text>
</comment>
<sequence length="846" mass="96237">MNNRVLGAGQAPPAKGVAVVNGDRRKGKRRSTHRHNTLLRCICFSVIATLIYVQFKVATTVNIEPPPAQAIHKGLEGFQKGSPRKSPDLLAVRNRNRNRNDIVSDIEAKESPTPAASLPNQNYAEKSLVLTAYLEPQETMVEFDIDNNEHDNNRLPSFKRNTSTSRLRSVAFPNANNCSTLMQNFPVDDFPVGVDGWLPWIHDYFPSLDKTSIHFVAQNRRRCDTGADNKDKMKFWAPQVSLFQGIPVVVEDPNLAGTKPEPKSTHGRRIGKDAATPTYRLASSFQEATHNATRFQCRFHHGGTTITTLSVFPFDYEFVNQQKHKKTMIFPPGDRDTQLFWLSQLVFTCPLPEEFQPLLASPSSLITTESSKKVAIDDQHQPALYVDLIPIRTPVRTDYNLLLDKLYAEVNKTSESAYLQEVFGRNHTIPSMDDAGRWENLPICRRSDNVLVPPSSSKSGGGRDQQQPSMVEIDTAQESKKPYRLVACTWASSAYKRRGDVHGVSDSVQRLKEWIQFHLMVDIDHIYVYDNTDTSITSGNSSDLYDVTRSFGADRVTYNPWPCKICNNNKPAQSSPGERSSQYAAESSCRKRYGELSEWMTFIDIDEYMVPMKQNEDGEYSWRPVMDEMDKLNISIMKFLSSKGKPRVEFTETLEDQSVCTDPDNIEKKKLKLPVQPCVGEMKNKTFLQVYNCDYIRPPKPSRFQRAMKQIYRPSFVLSHFVHYSTVTKAMEKSYNDWIDDLRHHPGRRKKNPTHEMFMNELSQGALVHARSVLPHDTRRRSAECSIGSKIGCVMGYLCGDDVKYVDKLHQDNVFRNSDGSYCNCWRNKVIDEVLVPKLESLLSGT</sequence>
<evidence type="ECO:0000256" key="8">
    <source>
        <dbReference type="SAM" id="MobiDB-lite"/>
    </source>
</evidence>
<dbReference type="GO" id="GO:0005737">
    <property type="term" value="C:cytoplasm"/>
    <property type="evidence" value="ECO:0007669"/>
    <property type="project" value="TreeGrafter"/>
</dbReference>
<accession>A0A7S4EJD2</accession>
<evidence type="ECO:0008006" key="11">
    <source>
        <dbReference type="Google" id="ProtNLM"/>
    </source>
</evidence>
<dbReference type="Pfam" id="PF01697">
    <property type="entry name" value="Glyco_transf_92"/>
    <property type="match status" value="1"/>
</dbReference>
<evidence type="ECO:0000256" key="1">
    <source>
        <dbReference type="ARBA" id="ARBA00004167"/>
    </source>
</evidence>
<keyword evidence="5 9" id="KW-0812">Transmembrane</keyword>
<protein>
    <recommendedName>
        <fullName evidence="11">Glycosyltransferase family 92 protein</fullName>
    </recommendedName>
</protein>
<dbReference type="PANTHER" id="PTHR21461:SF69">
    <property type="entry name" value="GLYCOSYLTRANSFERASE FAMILY 92 PROTEIN"/>
    <property type="match status" value="1"/>
</dbReference>
<dbReference type="GO" id="GO:0016757">
    <property type="term" value="F:glycosyltransferase activity"/>
    <property type="evidence" value="ECO:0007669"/>
    <property type="project" value="UniProtKB-KW"/>
</dbReference>
<dbReference type="AlphaFoldDB" id="A0A7S4EJD2"/>
<name>A0A7S4EJD2_9STRA</name>